<evidence type="ECO:0000313" key="3">
    <source>
        <dbReference type="Proteomes" id="UP000233256"/>
    </source>
</evidence>
<proteinExistence type="predicted"/>
<protein>
    <submittedName>
        <fullName evidence="2">Uncharacterized protein</fullName>
    </submittedName>
</protein>
<name>A0A2N1PPB3_9BACT</name>
<evidence type="ECO:0000313" key="2">
    <source>
        <dbReference type="EMBL" id="PKK90174.1"/>
    </source>
</evidence>
<reference evidence="2 3" key="1">
    <citation type="journal article" date="2017" name="ISME J.">
        <title>Potential for microbial H2 and metal transformations associated with novel bacteria and archaea in deep terrestrial subsurface sediments.</title>
        <authorList>
            <person name="Hernsdorf A.W."/>
            <person name="Amano Y."/>
            <person name="Miyakawa K."/>
            <person name="Ise K."/>
            <person name="Suzuki Y."/>
            <person name="Anantharaman K."/>
            <person name="Probst A."/>
            <person name="Burstein D."/>
            <person name="Thomas B.C."/>
            <person name="Banfield J.F."/>
        </authorList>
    </citation>
    <scope>NUCLEOTIDE SEQUENCE [LARGE SCALE GENOMIC DNA]</scope>
    <source>
        <strain evidence="2">HGW-Wallbacteria-1</strain>
    </source>
</reference>
<dbReference type="AlphaFoldDB" id="A0A2N1PPB3"/>
<sequence>MHRTEGITSSIRFTSSNISAWSDMPHWSDIFASLGKLVSFKRLTRLKRVAFSIFIICAIMISSTGCPVYSRDMSVNGLTSAEYSSIIDELCMLTSWRQMGPAEPLGLLGLEIQGGVNSMKRENGTAWDSAVAQGAPTTLMAPQIRLTKGLPFGLDIQARMGKVLDTELEFKGLSLKYAIMKGSTLTPAVSVAVAYTDISGGKDFDSSTIDLNASISKGFGPLTPYAGISWSRLTMSPHSTVTTHSDQSSSQLVKFAGFRFSFLPLSWMNLEYAAGESNSVSATVSIGF</sequence>
<dbReference type="Pfam" id="PF20230">
    <property type="entry name" value="DUF6588"/>
    <property type="match status" value="1"/>
</dbReference>
<gene>
    <name evidence="2" type="ORF">CVV64_10620</name>
</gene>
<dbReference type="EMBL" id="PGXC01000007">
    <property type="protein sequence ID" value="PKK90174.1"/>
    <property type="molecule type" value="Genomic_DNA"/>
</dbReference>
<keyword evidence="1" id="KW-0812">Transmembrane</keyword>
<comment type="caution">
    <text evidence="2">The sequence shown here is derived from an EMBL/GenBank/DDBJ whole genome shotgun (WGS) entry which is preliminary data.</text>
</comment>
<evidence type="ECO:0000256" key="1">
    <source>
        <dbReference type="SAM" id="Phobius"/>
    </source>
</evidence>
<dbReference type="InterPro" id="IPR046495">
    <property type="entry name" value="DUF6588"/>
</dbReference>
<keyword evidence="1" id="KW-0472">Membrane</keyword>
<keyword evidence="1" id="KW-1133">Transmembrane helix</keyword>
<organism evidence="2 3">
    <name type="scientific">Candidatus Wallbacteria bacterium HGW-Wallbacteria-1</name>
    <dbReference type="NCBI Taxonomy" id="2013854"/>
    <lineage>
        <taxon>Bacteria</taxon>
        <taxon>Candidatus Walliibacteriota</taxon>
    </lineage>
</organism>
<dbReference type="Proteomes" id="UP000233256">
    <property type="component" value="Unassembled WGS sequence"/>
</dbReference>
<accession>A0A2N1PPB3</accession>
<feature type="transmembrane region" description="Helical" evidence="1">
    <location>
        <begin position="49"/>
        <end position="70"/>
    </location>
</feature>